<accession>A0A428Q0L5</accession>
<dbReference type="Pfam" id="PF00176">
    <property type="entry name" value="SNF2-rel_dom"/>
    <property type="match status" value="1"/>
</dbReference>
<dbReference type="EMBL" id="NKCI01000070">
    <property type="protein sequence ID" value="RSL58821.1"/>
    <property type="molecule type" value="Genomic_DNA"/>
</dbReference>
<evidence type="ECO:0000313" key="7">
    <source>
        <dbReference type="Proteomes" id="UP000288168"/>
    </source>
</evidence>
<keyword evidence="7" id="KW-1185">Reference proteome</keyword>
<gene>
    <name evidence="6" type="ORF">CEP54_007586</name>
</gene>
<dbReference type="Proteomes" id="UP000288168">
    <property type="component" value="Unassembled WGS sequence"/>
</dbReference>
<dbReference type="InterPro" id="IPR027417">
    <property type="entry name" value="P-loop_NTPase"/>
</dbReference>
<dbReference type="InterPro" id="IPR000330">
    <property type="entry name" value="SNF2_N"/>
</dbReference>
<evidence type="ECO:0000313" key="6">
    <source>
        <dbReference type="EMBL" id="RSL58821.1"/>
    </source>
</evidence>
<dbReference type="GO" id="GO:0008094">
    <property type="term" value="F:ATP-dependent activity, acting on DNA"/>
    <property type="evidence" value="ECO:0007669"/>
    <property type="project" value="TreeGrafter"/>
</dbReference>
<evidence type="ECO:0000256" key="1">
    <source>
        <dbReference type="ARBA" id="ARBA00022741"/>
    </source>
</evidence>
<dbReference type="SUPFAM" id="SSF52540">
    <property type="entry name" value="P-loop containing nucleoside triphosphate hydrolases"/>
    <property type="match status" value="1"/>
</dbReference>
<evidence type="ECO:0000259" key="5">
    <source>
        <dbReference type="Pfam" id="PF00176"/>
    </source>
</evidence>
<feature type="region of interest" description="Disordered" evidence="4">
    <location>
        <begin position="1"/>
        <end position="27"/>
    </location>
</feature>
<dbReference type="GO" id="GO:0005634">
    <property type="term" value="C:nucleus"/>
    <property type="evidence" value="ECO:0007669"/>
    <property type="project" value="TreeGrafter"/>
</dbReference>
<evidence type="ECO:0000256" key="3">
    <source>
        <dbReference type="ARBA" id="ARBA00022840"/>
    </source>
</evidence>
<proteinExistence type="predicted"/>
<keyword evidence="3" id="KW-0067">ATP-binding</keyword>
<name>A0A428Q0L5_9HYPO</name>
<feature type="domain" description="SNF2 N-terminal" evidence="5">
    <location>
        <begin position="241"/>
        <end position="364"/>
    </location>
</feature>
<dbReference type="Gene3D" id="3.40.50.10810">
    <property type="entry name" value="Tandem AAA-ATPase domain"/>
    <property type="match status" value="1"/>
</dbReference>
<sequence length="372" mass="41425">MSGTPQKRAWPFGDREENSTTPTSARSLEQVGDKNTCFGTILGEKARLIQSMETQVLSSQSFTVVREGEFFSLEIATHKVARLTKGISRKLHDFDNGPQVRLLAYVPKKDRNDLMGTRNVRTSTLLSVEINVYGTRGDAKEIGTILSKSGIFLQRPDYVLENTEYYNPHLFRLDGFAEQVPIETPLSSTEDEVETQGHAWSGEVQADDTAVVNSILDSLSHHACLRDIPVDRRIKSTLLPHQKEAIDFISERETGTIPSELSLWKYNDIDADDPFYQHVFTKAKSPKQQEAEGGIIADEMGLGKSLVILTTIAGSLDRAMTFVASENQSLSTQQLAKAPSAATLILAPSSLLIDNWLNEIRKYAFARSNVFW</sequence>
<reference evidence="6 7" key="1">
    <citation type="submission" date="2017-06" db="EMBL/GenBank/DDBJ databases">
        <title>Comparative genomic analysis of Ambrosia Fusariam Clade fungi.</title>
        <authorList>
            <person name="Stajich J.E."/>
            <person name="Carrillo J."/>
            <person name="Kijimoto T."/>
            <person name="Eskalen A."/>
            <person name="O'Donnell K."/>
            <person name="Kasson M."/>
        </authorList>
    </citation>
    <scope>NUCLEOTIDE SEQUENCE [LARGE SCALE GENOMIC DNA]</scope>
    <source>
        <strain evidence="6 7">NRRL62584</strain>
    </source>
</reference>
<dbReference type="PANTHER" id="PTHR45626:SF52">
    <property type="entry name" value="SINGLE-STRANDED DNA-DEPENDENT ATPASE (EUROFUNG)"/>
    <property type="match status" value="1"/>
</dbReference>
<comment type="caution">
    <text evidence="6">The sequence shown here is derived from an EMBL/GenBank/DDBJ whole genome shotgun (WGS) entry which is preliminary data.</text>
</comment>
<dbReference type="GO" id="GO:0016787">
    <property type="term" value="F:hydrolase activity"/>
    <property type="evidence" value="ECO:0007669"/>
    <property type="project" value="UniProtKB-KW"/>
</dbReference>
<dbReference type="GO" id="GO:0006281">
    <property type="term" value="P:DNA repair"/>
    <property type="evidence" value="ECO:0007669"/>
    <property type="project" value="TreeGrafter"/>
</dbReference>
<dbReference type="AlphaFoldDB" id="A0A428Q0L5"/>
<dbReference type="STRING" id="1325734.A0A428Q0L5"/>
<dbReference type="InterPro" id="IPR050628">
    <property type="entry name" value="SNF2_RAD54_helicase_TF"/>
</dbReference>
<dbReference type="InterPro" id="IPR038718">
    <property type="entry name" value="SNF2-like_sf"/>
</dbReference>
<keyword evidence="2" id="KW-0378">Hydrolase</keyword>
<evidence type="ECO:0000256" key="2">
    <source>
        <dbReference type="ARBA" id="ARBA00022801"/>
    </source>
</evidence>
<protein>
    <recommendedName>
        <fullName evidence="5">SNF2 N-terminal domain-containing protein</fullName>
    </recommendedName>
</protein>
<evidence type="ECO:0000256" key="4">
    <source>
        <dbReference type="SAM" id="MobiDB-lite"/>
    </source>
</evidence>
<keyword evidence="1" id="KW-0547">Nucleotide-binding</keyword>
<dbReference type="GO" id="GO:0005524">
    <property type="term" value="F:ATP binding"/>
    <property type="evidence" value="ECO:0007669"/>
    <property type="project" value="UniProtKB-KW"/>
</dbReference>
<dbReference type="PANTHER" id="PTHR45626">
    <property type="entry name" value="TRANSCRIPTION TERMINATION FACTOR 2-RELATED"/>
    <property type="match status" value="1"/>
</dbReference>
<dbReference type="OrthoDB" id="448448at2759"/>
<organism evidence="6 7">
    <name type="scientific">Fusarium duplospermum</name>
    <dbReference type="NCBI Taxonomy" id="1325734"/>
    <lineage>
        <taxon>Eukaryota</taxon>
        <taxon>Fungi</taxon>
        <taxon>Dikarya</taxon>
        <taxon>Ascomycota</taxon>
        <taxon>Pezizomycotina</taxon>
        <taxon>Sordariomycetes</taxon>
        <taxon>Hypocreomycetidae</taxon>
        <taxon>Hypocreales</taxon>
        <taxon>Nectriaceae</taxon>
        <taxon>Fusarium</taxon>
        <taxon>Fusarium solani species complex</taxon>
    </lineage>
</organism>